<dbReference type="Gramene" id="OIT02737">
    <property type="protein sequence ID" value="OIT02737"/>
    <property type="gene ID" value="A4A49_00041"/>
</dbReference>
<comment type="caution">
    <text evidence="2">The sequence shown here is derived from an EMBL/GenBank/DDBJ whole genome shotgun (WGS) entry which is preliminary data.</text>
</comment>
<name>A0A1J6J675_NICAT</name>
<evidence type="ECO:0000313" key="3">
    <source>
        <dbReference type="Proteomes" id="UP000187609"/>
    </source>
</evidence>
<gene>
    <name evidence="2" type="ORF">A4A49_00041</name>
</gene>
<protein>
    <submittedName>
        <fullName evidence="2">Uncharacterized protein</fullName>
    </submittedName>
</protein>
<keyword evidence="3" id="KW-1185">Reference proteome</keyword>
<dbReference type="EMBL" id="MJEQ01037188">
    <property type="protein sequence ID" value="OIT02737.1"/>
    <property type="molecule type" value="Genomic_DNA"/>
</dbReference>
<feature type="region of interest" description="Disordered" evidence="1">
    <location>
        <begin position="34"/>
        <end position="65"/>
    </location>
</feature>
<dbReference type="Proteomes" id="UP000187609">
    <property type="component" value="Unassembled WGS sequence"/>
</dbReference>
<organism evidence="2 3">
    <name type="scientific">Nicotiana attenuata</name>
    <name type="common">Coyote tobacco</name>
    <dbReference type="NCBI Taxonomy" id="49451"/>
    <lineage>
        <taxon>Eukaryota</taxon>
        <taxon>Viridiplantae</taxon>
        <taxon>Streptophyta</taxon>
        <taxon>Embryophyta</taxon>
        <taxon>Tracheophyta</taxon>
        <taxon>Spermatophyta</taxon>
        <taxon>Magnoliopsida</taxon>
        <taxon>eudicotyledons</taxon>
        <taxon>Gunneridae</taxon>
        <taxon>Pentapetalae</taxon>
        <taxon>asterids</taxon>
        <taxon>lamiids</taxon>
        <taxon>Solanales</taxon>
        <taxon>Solanaceae</taxon>
        <taxon>Nicotianoideae</taxon>
        <taxon>Nicotianeae</taxon>
        <taxon>Nicotiana</taxon>
    </lineage>
</organism>
<sequence>MPQGWNMVGPSLFLTKPQDAHVLLSQAEKKEMKSCASSREVDIQPSLSARSQTEKGKHLSPEDELSKQELRCTNFACRQRSQGMGMAYHD</sequence>
<feature type="compositionally biased region" description="Basic and acidic residues" evidence="1">
    <location>
        <begin position="52"/>
        <end position="65"/>
    </location>
</feature>
<reference evidence="2" key="1">
    <citation type="submission" date="2016-11" db="EMBL/GenBank/DDBJ databases">
        <title>The genome of Nicotiana attenuata.</title>
        <authorList>
            <person name="Xu S."/>
            <person name="Brockmoeller T."/>
            <person name="Gaquerel E."/>
            <person name="Navarro A."/>
            <person name="Kuhl H."/>
            <person name="Gase K."/>
            <person name="Ling Z."/>
            <person name="Zhou W."/>
            <person name="Kreitzer C."/>
            <person name="Stanke M."/>
            <person name="Tang H."/>
            <person name="Lyons E."/>
            <person name="Pandey P."/>
            <person name="Pandey S.P."/>
            <person name="Timmermann B."/>
            <person name="Baldwin I.T."/>
        </authorList>
    </citation>
    <scope>NUCLEOTIDE SEQUENCE [LARGE SCALE GENOMIC DNA]</scope>
    <source>
        <strain evidence="2">UT</strain>
    </source>
</reference>
<proteinExistence type="predicted"/>
<evidence type="ECO:0000313" key="2">
    <source>
        <dbReference type="EMBL" id="OIT02737.1"/>
    </source>
</evidence>
<evidence type="ECO:0000256" key="1">
    <source>
        <dbReference type="SAM" id="MobiDB-lite"/>
    </source>
</evidence>
<dbReference type="AlphaFoldDB" id="A0A1J6J675"/>
<accession>A0A1J6J675</accession>